<dbReference type="InterPro" id="IPR043502">
    <property type="entry name" value="DNA/RNA_pol_sf"/>
</dbReference>
<dbReference type="PANTHER" id="PTHR48475">
    <property type="entry name" value="RIBONUCLEASE H"/>
    <property type="match status" value="1"/>
</dbReference>
<keyword evidence="2" id="KW-1185">Reference proteome</keyword>
<dbReference type="InterPro" id="IPR002156">
    <property type="entry name" value="RNaseH_domain"/>
</dbReference>
<reference evidence="3" key="1">
    <citation type="submission" date="2025-08" db="UniProtKB">
        <authorList>
            <consortium name="RefSeq"/>
        </authorList>
    </citation>
    <scope>IDENTIFICATION</scope>
    <source>
        <tissue evidence="3">Leaves</tissue>
    </source>
</reference>
<proteinExistence type="predicted"/>
<dbReference type="InterPro" id="IPR036397">
    <property type="entry name" value="RNaseH_sf"/>
</dbReference>
<evidence type="ECO:0000259" key="1">
    <source>
        <dbReference type="Pfam" id="PF13456"/>
    </source>
</evidence>
<name>A0ABM4VH44_COFAR</name>
<organism evidence="2 3">
    <name type="scientific">Coffea arabica</name>
    <name type="common">Arabian coffee</name>
    <dbReference type="NCBI Taxonomy" id="13443"/>
    <lineage>
        <taxon>Eukaryota</taxon>
        <taxon>Viridiplantae</taxon>
        <taxon>Streptophyta</taxon>
        <taxon>Embryophyta</taxon>
        <taxon>Tracheophyta</taxon>
        <taxon>Spermatophyta</taxon>
        <taxon>Magnoliopsida</taxon>
        <taxon>eudicotyledons</taxon>
        <taxon>Gunneridae</taxon>
        <taxon>Pentapetalae</taxon>
        <taxon>asterids</taxon>
        <taxon>lamiids</taxon>
        <taxon>Gentianales</taxon>
        <taxon>Rubiaceae</taxon>
        <taxon>Ixoroideae</taxon>
        <taxon>Gardenieae complex</taxon>
        <taxon>Bertiereae - Coffeeae clade</taxon>
        <taxon>Coffeeae</taxon>
        <taxon>Coffea</taxon>
    </lineage>
</organism>
<gene>
    <name evidence="3" type="primary">LOC140013462</name>
</gene>
<accession>A0ABM4VH44</accession>
<protein>
    <recommendedName>
        <fullName evidence="1">RNase H type-1 domain-containing protein</fullName>
    </recommendedName>
</protein>
<dbReference type="Gene3D" id="3.30.70.270">
    <property type="match status" value="2"/>
</dbReference>
<evidence type="ECO:0000313" key="2">
    <source>
        <dbReference type="Proteomes" id="UP001652660"/>
    </source>
</evidence>
<feature type="domain" description="RNase H type-1" evidence="1">
    <location>
        <begin position="365"/>
        <end position="472"/>
    </location>
</feature>
<evidence type="ECO:0000313" key="3">
    <source>
        <dbReference type="RefSeq" id="XP_071918848.1"/>
    </source>
</evidence>
<dbReference type="Pfam" id="PF13456">
    <property type="entry name" value="RVT_3"/>
    <property type="match status" value="1"/>
</dbReference>
<dbReference type="InterPro" id="IPR043128">
    <property type="entry name" value="Rev_trsase/Diguanyl_cyclase"/>
</dbReference>
<dbReference type="CDD" id="cd09279">
    <property type="entry name" value="RNase_HI_like"/>
    <property type="match status" value="1"/>
</dbReference>
<dbReference type="PANTHER" id="PTHR48475:SF1">
    <property type="entry name" value="RNASE H TYPE-1 DOMAIN-CONTAINING PROTEIN"/>
    <property type="match status" value="1"/>
</dbReference>
<dbReference type="Proteomes" id="UP001652660">
    <property type="component" value="Chromosome 8c"/>
</dbReference>
<dbReference type="GeneID" id="140013462"/>
<dbReference type="Gene3D" id="3.30.420.10">
    <property type="entry name" value="Ribonuclease H-like superfamily/Ribonuclease H"/>
    <property type="match status" value="1"/>
</dbReference>
<sequence>MNSTSGAIPSSLHQMLRLISKEKSVVEMNLPEIGVMLGKEMIREGYEIGKGLGHNLQGILEPIEFQGKDTFGLRFQPIARDKKEMLDHKRAEKEGRQMVRIIHRCTTFFPICQKYSGSHIANGPKFSTGETEPRKFKPDMSLKIKNQIEKQLNARIIMVSHYPIWLSNPVPVPKKSREVRKAEDHLIDLKKLFERLRRYNLKLNPAKYAFGAPAGKLLGFIVSKKRIEIDPTKIKAIREMPVPKTQKDVKSFLGKINFIGSFIAQLTSTYPLKYLLEKPMPTGRMAKWQMILSEFDIIFTMQKAVNGQAIPDHLAENTRRDDYQLLHTYFLDENVLFVGVTEDMNERYSEWMLFFDGASNSFGIGIGVVLVLPKGKHYPGSAKLLFFCTNNMAEYEICIFGLKMALEMEINDLIVFSDSDLLVHLTLREWITRDSKILPYHSSLLDLANKFRSLEFRHIPRTRNIFADALATLYLQ</sequence>
<dbReference type="SUPFAM" id="SSF56672">
    <property type="entry name" value="DNA/RNA polymerases"/>
    <property type="match status" value="1"/>
</dbReference>
<dbReference type="RefSeq" id="XP_071918848.1">
    <property type="nucleotide sequence ID" value="XM_072062747.1"/>
</dbReference>